<keyword evidence="2 4" id="KW-0689">Ribosomal protein</keyword>
<dbReference type="OrthoDB" id="9813334at2"/>
<evidence type="ECO:0000256" key="3">
    <source>
        <dbReference type="ARBA" id="ARBA00023274"/>
    </source>
</evidence>
<dbReference type="InterPro" id="IPR036164">
    <property type="entry name" value="bL21-like_sf"/>
</dbReference>
<dbReference type="GO" id="GO:0019843">
    <property type="term" value="F:rRNA binding"/>
    <property type="evidence" value="ECO:0007669"/>
    <property type="project" value="UniProtKB-UniRule"/>
</dbReference>
<keyword evidence="3 4" id="KW-0687">Ribonucleoprotein</keyword>
<evidence type="ECO:0000256" key="2">
    <source>
        <dbReference type="ARBA" id="ARBA00022980"/>
    </source>
</evidence>
<reference evidence="6 7" key="1">
    <citation type="submission" date="2019-10" db="EMBL/GenBank/DDBJ databases">
        <title>Extracellular Electron Transfer in a Candidatus Methanoperedens spp. Enrichment Culture.</title>
        <authorList>
            <person name="Berger S."/>
            <person name="Rangel Shaw D."/>
            <person name="Berben T."/>
            <person name="In 'T Zandt M."/>
            <person name="Frank J."/>
            <person name="Reimann J."/>
            <person name="Jetten M.S.M."/>
            <person name="Welte C.U."/>
        </authorList>
    </citation>
    <scope>NUCLEOTIDE SEQUENCE [LARGE SCALE GENOMIC DNA]</scope>
    <source>
        <strain evidence="6">SB12</strain>
    </source>
</reference>
<dbReference type="Proteomes" id="UP000460298">
    <property type="component" value="Unassembled WGS sequence"/>
</dbReference>
<comment type="caution">
    <text evidence="6">The sequence shown here is derived from an EMBL/GenBank/DDBJ whole genome shotgun (WGS) entry which is preliminary data.</text>
</comment>
<keyword evidence="4 5" id="KW-0694">RNA-binding</keyword>
<dbReference type="InterPro" id="IPR001787">
    <property type="entry name" value="Ribosomal_bL21"/>
</dbReference>
<comment type="function">
    <text evidence="4 5">This protein binds to 23S rRNA in the presence of protein L20.</text>
</comment>
<dbReference type="EMBL" id="WBUI01000018">
    <property type="protein sequence ID" value="KAB2930715.1"/>
    <property type="molecule type" value="Genomic_DNA"/>
</dbReference>
<comment type="similarity">
    <text evidence="1 4 5">Belongs to the bacterial ribosomal protein bL21 family.</text>
</comment>
<dbReference type="InterPro" id="IPR028909">
    <property type="entry name" value="bL21-like"/>
</dbReference>
<sequence length="103" mass="11364">MFAIVELAGKQHKITKDQIFLSERTGKEPGETFQIEQVLLAGEGAGVKVGKPFVSGASVKVEVLADIRGPKVHGFKYKKKTGYKTSWGHRQDLQKLKVVEIKA</sequence>
<accession>A0A833GZ32</accession>
<keyword evidence="4 5" id="KW-0699">rRNA-binding</keyword>
<comment type="subunit">
    <text evidence="4">Part of the 50S ribosomal subunit. Contacts protein L20.</text>
</comment>
<evidence type="ECO:0000256" key="5">
    <source>
        <dbReference type="RuleBase" id="RU000562"/>
    </source>
</evidence>
<dbReference type="PANTHER" id="PTHR21349:SF0">
    <property type="entry name" value="LARGE RIBOSOMAL SUBUNIT PROTEIN BL21M"/>
    <property type="match status" value="1"/>
</dbReference>
<dbReference type="SUPFAM" id="SSF141091">
    <property type="entry name" value="L21p-like"/>
    <property type="match status" value="1"/>
</dbReference>
<gene>
    <name evidence="4 6" type="primary">rplU</name>
    <name evidence="6" type="ORF">F9K24_15885</name>
</gene>
<protein>
    <recommendedName>
        <fullName evidence="4">Large ribosomal subunit protein bL21</fullName>
    </recommendedName>
</protein>
<dbReference type="RefSeq" id="WP_002775538.1">
    <property type="nucleotide sequence ID" value="NZ_JQDG01000003.1"/>
</dbReference>
<dbReference type="GO" id="GO:0006412">
    <property type="term" value="P:translation"/>
    <property type="evidence" value="ECO:0007669"/>
    <property type="project" value="UniProtKB-UniRule"/>
</dbReference>
<dbReference type="GO" id="GO:0003735">
    <property type="term" value="F:structural constituent of ribosome"/>
    <property type="evidence" value="ECO:0007669"/>
    <property type="project" value="InterPro"/>
</dbReference>
<dbReference type="GO" id="GO:0005737">
    <property type="term" value="C:cytoplasm"/>
    <property type="evidence" value="ECO:0007669"/>
    <property type="project" value="UniProtKB-ARBA"/>
</dbReference>
<dbReference type="GO" id="GO:1990904">
    <property type="term" value="C:ribonucleoprotein complex"/>
    <property type="evidence" value="ECO:0007669"/>
    <property type="project" value="UniProtKB-KW"/>
</dbReference>
<evidence type="ECO:0000256" key="4">
    <source>
        <dbReference type="HAMAP-Rule" id="MF_01363"/>
    </source>
</evidence>
<dbReference type="Pfam" id="PF00829">
    <property type="entry name" value="Ribosomal_L21p"/>
    <property type="match status" value="1"/>
</dbReference>
<dbReference type="HAMAP" id="MF_01363">
    <property type="entry name" value="Ribosomal_bL21"/>
    <property type="match status" value="1"/>
</dbReference>
<organism evidence="6 7">
    <name type="scientific">Leptonema illini</name>
    <dbReference type="NCBI Taxonomy" id="183"/>
    <lineage>
        <taxon>Bacteria</taxon>
        <taxon>Pseudomonadati</taxon>
        <taxon>Spirochaetota</taxon>
        <taxon>Spirochaetia</taxon>
        <taxon>Leptospirales</taxon>
        <taxon>Leptospiraceae</taxon>
        <taxon>Leptonema</taxon>
    </lineage>
</organism>
<evidence type="ECO:0000256" key="1">
    <source>
        <dbReference type="ARBA" id="ARBA00008563"/>
    </source>
</evidence>
<name>A0A833GZ32_9LEPT</name>
<dbReference type="PANTHER" id="PTHR21349">
    <property type="entry name" value="50S RIBOSOMAL PROTEIN L21"/>
    <property type="match status" value="1"/>
</dbReference>
<dbReference type="AlphaFoldDB" id="A0A833GZ32"/>
<dbReference type="NCBIfam" id="TIGR00061">
    <property type="entry name" value="L21"/>
    <property type="match status" value="1"/>
</dbReference>
<proteinExistence type="inferred from homology"/>
<dbReference type="GO" id="GO:0005840">
    <property type="term" value="C:ribosome"/>
    <property type="evidence" value="ECO:0007669"/>
    <property type="project" value="UniProtKB-KW"/>
</dbReference>
<evidence type="ECO:0000313" key="7">
    <source>
        <dbReference type="Proteomes" id="UP000460298"/>
    </source>
</evidence>
<evidence type="ECO:0000313" key="6">
    <source>
        <dbReference type="EMBL" id="KAB2930715.1"/>
    </source>
</evidence>